<protein>
    <recommendedName>
        <fullName evidence="11">4-azaleucine resistance transporter AzlC</fullName>
    </recommendedName>
</protein>
<comment type="caution">
    <text evidence="9">The sequence shown here is derived from an EMBL/GenBank/DDBJ whole genome shotgun (WGS) entry which is preliminary data.</text>
</comment>
<evidence type="ECO:0000256" key="2">
    <source>
        <dbReference type="ARBA" id="ARBA00010735"/>
    </source>
</evidence>
<evidence type="ECO:0000313" key="9">
    <source>
        <dbReference type="EMBL" id="GAA5136194.1"/>
    </source>
</evidence>
<keyword evidence="5 8" id="KW-0812">Transmembrane</keyword>
<comment type="similarity">
    <text evidence="2">Belongs to the AzlC family.</text>
</comment>
<evidence type="ECO:0000256" key="3">
    <source>
        <dbReference type="ARBA" id="ARBA00022448"/>
    </source>
</evidence>
<accession>A0ABP9NYI4</accession>
<dbReference type="RefSeq" id="WP_345610697.1">
    <property type="nucleotide sequence ID" value="NZ_BAABJO010000034.1"/>
</dbReference>
<dbReference type="Proteomes" id="UP001500804">
    <property type="component" value="Unassembled WGS sequence"/>
</dbReference>
<feature type="transmembrane region" description="Helical" evidence="8">
    <location>
        <begin position="114"/>
        <end position="132"/>
    </location>
</feature>
<sequence>MSPRAGGPSVRILTAPSLHRGSRDSVAVIVAYVPFGLAVGAAMAGAGVPPLVAWSSSPLLFGGAGQLLAVELLGAGASTAVVVLAALVVNARFLLYSAALAPHVADWPRRARWAGSYLLADPVYALAAARFAGPGGGGRSQDRLAYYVGVGVTLWSAWLLLTGLGMLLAGVLPAGFRIDMAAPLTFLLLLLPMLGGRAAVVAAVAGGVSAAATSGLPLGLNVLVGAAFGVAAGTLAGGRRA</sequence>
<dbReference type="Pfam" id="PF03591">
    <property type="entry name" value="AzlC"/>
    <property type="match status" value="1"/>
</dbReference>
<keyword evidence="6 8" id="KW-1133">Transmembrane helix</keyword>
<comment type="subcellular location">
    <subcellularLocation>
        <location evidence="1">Cell membrane</location>
        <topology evidence="1">Multi-pass membrane protein</topology>
    </subcellularLocation>
</comment>
<keyword evidence="10" id="KW-1185">Reference proteome</keyword>
<feature type="transmembrane region" description="Helical" evidence="8">
    <location>
        <begin position="26"/>
        <end position="52"/>
    </location>
</feature>
<evidence type="ECO:0000256" key="5">
    <source>
        <dbReference type="ARBA" id="ARBA00022692"/>
    </source>
</evidence>
<evidence type="ECO:0008006" key="11">
    <source>
        <dbReference type="Google" id="ProtNLM"/>
    </source>
</evidence>
<reference evidence="10" key="1">
    <citation type="journal article" date="2019" name="Int. J. Syst. Evol. Microbiol.">
        <title>The Global Catalogue of Microorganisms (GCM) 10K type strain sequencing project: providing services to taxonomists for standard genome sequencing and annotation.</title>
        <authorList>
            <consortium name="The Broad Institute Genomics Platform"/>
            <consortium name="The Broad Institute Genome Sequencing Center for Infectious Disease"/>
            <person name="Wu L."/>
            <person name="Ma J."/>
        </authorList>
    </citation>
    <scope>NUCLEOTIDE SEQUENCE [LARGE SCALE GENOMIC DNA]</scope>
    <source>
        <strain evidence="10">JCM 18302</strain>
    </source>
</reference>
<proteinExistence type="inferred from homology"/>
<name>A0ABP9NYI4_9PSEU</name>
<evidence type="ECO:0000256" key="8">
    <source>
        <dbReference type="SAM" id="Phobius"/>
    </source>
</evidence>
<dbReference type="EMBL" id="BAABJO010000034">
    <property type="protein sequence ID" value="GAA5136194.1"/>
    <property type="molecule type" value="Genomic_DNA"/>
</dbReference>
<feature type="transmembrane region" description="Helical" evidence="8">
    <location>
        <begin position="184"/>
        <end position="212"/>
    </location>
</feature>
<feature type="transmembrane region" description="Helical" evidence="8">
    <location>
        <begin position="144"/>
        <end position="172"/>
    </location>
</feature>
<dbReference type="PANTHER" id="PTHR34979:SF1">
    <property type="entry name" value="INNER MEMBRANE PROTEIN YGAZ"/>
    <property type="match status" value="1"/>
</dbReference>
<keyword evidence="3" id="KW-0813">Transport</keyword>
<dbReference type="InterPro" id="IPR011606">
    <property type="entry name" value="Brnchd-chn_aa_trnsp_permease"/>
</dbReference>
<keyword evidence="7 8" id="KW-0472">Membrane</keyword>
<gene>
    <name evidence="9" type="ORF">GCM10023320_66920</name>
</gene>
<evidence type="ECO:0000313" key="10">
    <source>
        <dbReference type="Proteomes" id="UP001500804"/>
    </source>
</evidence>
<evidence type="ECO:0000256" key="6">
    <source>
        <dbReference type="ARBA" id="ARBA00022989"/>
    </source>
</evidence>
<evidence type="ECO:0000256" key="1">
    <source>
        <dbReference type="ARBA" id="ARBA00004651"/>
    </source>
</evidence>
<evidence type="ECO:0000256" key="7">
    <source>
        <dbReference type="ARBA" id="ARBA00023136"/>
    </source>
</evidence>
<feature type="transmembrane region" description="Helical" evidence="8">
    <location>
        <begin position="218"/>
        <end position="238"/>
    </location>
</feature>
<keyword evidence="4" id="KW-1003">Cell membrane</keyword>
<evidence type="ECO:0000256" key="4">
    <source>
        <dbReference type="ARBA" id="ARBA00022475"/>
    </source>
</evidence>
<organism evidence="9 10">
    <name type="scientific">Pseudonocardia adelaidensis</name>
    <dbReference type="NCBI Taxonomy" id="648754"/>
    <lineage>
        <taxon>Bacteria</taxon>
        <taxon>Bacillati</taxon>
        <taxon>Actinomycetota</taxon>
        <taxon>Actinomycetes</taxon>
        <taxon>Pseudonocardiales</taxon>
        <taxon>Pseudonocardiaceae</taxon>
        <taxon>Pseudonocardia</taxon>
    </lineage>
</organism>
<feature type="transmembrane region" description="Helical" evidence="8">
    <location>
        <begin position="72"/>
        <end position="93"/>
    </location>
</feature>
<dbReference type="PANTHER" id="PTHR34979">
    <property type="entry name" value="INNER MEMBRANE PROTEIN YGAZ"/>
    <property type="match status" value="1"/>
</dbReference>